<evidence type="ECO:0000313" key="9">
    <source>
        <dbReference type="Proteomes" id="UP000247594"/>
    </source>
</evidence>
<keyword evidence="6" id="KW-1003">Cell membrane</keyword>
<comment type="similarity">
    <text evidence="2 6">Belongs to the 4-toluene sulfonate uptake permease (TSUP) (TC 2.A.102) family.</text>
</comment>
<evidence type="ECO:0000256" key="2">
    <source>
        <dbReference type="ARBA" id="ARBA00009142"/>
    </source>
</evidence>
<dbReference type="InterPro" id="IPR002781">
    <property type="entry name" value="TM_pro_TauE-like"/>
</dbReference>
<evidence type="ECO:0000256" key="3">
    <source>
        <dbReference type="ARBA" id="ARBA00022692"/>
    </source>
</evidence>
<feature type="transmembrane region" description="Helical" evidence="6">
    <location>
        <begin position="78"/>
        <end position="97"/>
    </location>
</feature>
<feature type="transmembrane region" description="Helical" evidence="6">
    <location>
        <begin position="210"/>
        <end position="233"/>
    </location>
</feature>
<evidence type="ECO:0000313" key="10">
    <source>
        <dbReference type="Proteomes" id="UP001347884"/>
    </source>
</evidence>
<dbReference type="GO" id="GO:0005886">
    <property type="term" value="C:plasma membrane"/>
    <property type="evidence" value="ECO:0007669"/>
    <property type="project" value="UniProtKB-SubCell"/>
</dbReference>
<evidence type="ECO:0000313" key="8">
    <source>
        <dbReference type="EMBL" id="PXZ39052.1"/>
    </source>
</evidence>
<dbReference type="PANTHER" id="PTHR43483">
    <property type="entry name" value="MEMBRANE TRANSPORTER PROTEIN HI_0806-RELATED"/>
    <property type="match status" value="1"/>
</dbReference>
<evidence type="ECO:0000256" key="5">
    <source>
        <dbReference type="ARBA" id="ARBA00023136"/>
    </source>
</evidence>
<keyword evidence="3 6" id="KW-0812">Transmembrane</keyword>
<accession>A0A0F5ERP8</accession>
<feature type="transmembrane region" description="Helical" evidence="6">
    <location>
        <begin position="44"/>
        <end position="66"/>
    </location>
</feature>
<keyword evidence="4 6" id="KW-1133">Transmembrane helix</keyword>
<dbReference type="RefSeq" id="WP_035685835.1">
    <property type="nucleotide sequence ID" value="NZ_CP034110.1"/>
</dbReference>
<organism evidence="8 9">
    <name type="scientific">Avibacterium paragallinarum</name>
    <name type="common">Haemophilus gallinarum</name>
    <dbReference type="NCBI Taxonomy" id="728"/>
    <lineage>
        <taxon>Bacteria</taxon>
        <taxon>Pseudomonadati</taxon>
        <taxon>Pseudomonadota</taxon>
        <taxon>Gammaproteobacteria</taxon>
        <taxon>Pasteurellales</taxon>
        <taxon>Pasteurellaceae</taxon>
        <taxon>Avibacterium</taxon>
    </lineage>
</organism>
<comment type="subcellular location">
    <subcellularLocation>
        <location evidence="6">Cell membrane</location>
        <topology evidence="6">Multi-pass membrane protein</topology>
    </subcellularLocation>
    <subcellularLocation>
        <location evidence="1">Membrane</location>
        <topology evidence="1">Multi-pass membrane protein</topology>
    </subcellularLocation>
</comment>
<dbReference type="Proteomes" id="UP001347884">
    <property type="component" value="Unassembled WGS sequence"/>
</dbReference>
<evidence type="ECO:0000256" key="1">
    <source>
        <dbReference type="ARBA" id="ARBA00004141"/>
    </source>
</evidence>
<dbReference type="PANTHER" id="PTHR43483:SF3">
    <property type="entry name" value="MEMBRANE TRANSPORTER PROTEIN HI_0806-RELATED"/>
    <property type="match status" value="1"/>
</dbReference>
<feature type="transmembrane region" description="Helical" evidence="6">
    <location>
        <begin position="142"/>
        <end position="166"/>
    </location>
</feature>
<dbReference type="EMBL" id="JAMDKF010000017">
    <property type="protein sequence ID" value="MEE6041878.1"/>
    <property type="molecule type" value="Genomic_DNA"/>
</dbReference>
<evidence type="ECO:0000256" key="4">
    <source>
        <dbReference type="ARBA" id="ARBA00022989"/>
    </source>
</evidence>
<reference evidence="7 10" key="2">
    <citation type="journal article" date="2022" name="Front. Microbiol.">
        <title>Commensal bacteria contribute to the growth of multidrug-resistant Avibacterium paragallinarum in chickens.</title>
        <authorList>
            <person name="Zhu J."/>
            <person name="Chen Y."/>
            <person name="Wu Y."/>
            <person name="Wang Y."/>
            <person name="Zhu K."/>
        </authorList>
    </citation>
    <scope>NUCLEOTIDE SEQUENCE [LARGE SCALE GENOMIC DNA]</scope>
    <source>
        <strain evidence="7 10">AV25</strain>
    </source>
</reference>
<sequence>MDLFLIFILILCGALTNLISALFGIGGGVLIVPILHTLFPNMPIQMISATALTIVMGSALINLCYFYKLKIYINKKKLLLWSLCMIVGVQMGFYLSFNVSDNLIITVFILALLTLSIKTFFPFKRKGQTHRSEPINDNFRGSFFCFFGGGIAGLTGIGGGSIMSPLLSQLPSINIKNVAVYTNYMMVIGGIGNLYGYLSKTPDFFIPNSFQLGYVNFSIVFIMVLSSFAMSFLSMKIRGILKDELANKLLGIILFLLALYMLILNWLK</sequence>
<dbReference type="KEGG" id="apag:EIA51_07165"/>
<proteinExistence type="inferred from homology"/>
<protein>
    <recommendedName>
        <fullName evidence="6">Probable membrane transporter protein</fullName>
    </recommendedName>
</protein>
<name>A0A0F5ERP8_AVIPA</name>
<keyword evidence="5 6" id="KW-0472">Membrane</keyword>
<feature type="transmembrane region" description="Helical" evidence="6">
    <location>
        <begin position="178"/>
        <end position="198"/>
    </location>
</feature>
<comment type="caution">
    <text evidence="8">The sequence shown here is derived from an EMBL/GenBank/DDBJ whole genome shotgun (WGS) entry which is preliminary data.</text>
</comment>
<feature type="transmembrane region" description="Helical" evidence="6">
    <location>
        <begin position="103"/>
        <end position="121"/>
    </location>
</feature>
<evidence type="ECO:0000313" key="7">
    <source>
        <dbReference type="EMBL" id="MEE6041878.1"/>
    </source>
</evidence>
<dbReference type="EMBL" id="QJPJ01000008">
    <property type="protein sequence ID" value="PXZ39052.1"/>
    <property type="molecule type" value="Genomic_DNA"/>
</dbReference>
<dbReference type="AlphaFoldDB" id="A0A0F5ERP8"/>
<dbReference type="Proteomes" id="UP000247594">
    <property type="component" value="Unassembled WGS sequence"/>
</dbReference>
<evidence type="ECO:0000256" key="6">
    <source>
        <dbReference type="RuleBase" id="RU363041"/>
    </source>
</evidence>
<keyword evidence="10" id="KW-1185">Reference proteome</keyword>
<feature type="transmembrane region" description="Helical" evidence="6">
    <location>
        <begin position="245"/>
        <end position="267"/>
    </location>
</feature>
<gene>
    <name evidence="8" type="ORF">DM482_06590</name>
    <name evidence="7" type="ORF">M5S13_08250</name>
</gene>
<reference evidence="8 9" key="1">
    <citation type="submission" date="2018-06" db="EMBL/GenBank/DDBJ databases">
        <authorList>
            <person name="Teymurazov M."/>
            <person name="Kislichkina A."/>
            <person name="Abaymova A."/>
            <person name="Mukhina T."/>
            <person name="Mayskaya N."/>
            <person name="Svetoch E."/>
            <person name="Bogun A."/>
        </authorList>
    </citation>
    <scope>NUCLEOTIDE SEQUENCE [LARGE SCALE GENOMIC DNA]</scope>
    <source>
        <strain evidence="8 9">SCPM-O-B-8406</strain>
    </source>
</reference>
<reference evidence="7" key="3">
    <citation type="submission" date="2022-05" db="EMBL/GenBank/DDBJ databases">
        <authorList>
            <person name="Chen Y."/>
            <person name="Zhu J."/>
            <person name="Zhu K."/>
        </authorList>
    </citation>
    <scope>NUCLEOTIDE SEQUENCE</scope>
    <source>
        <strain evidence="7">AV25</strain>
    </source>
</reference>
<dbReference type="GeneID" id="66255508"/>
<dbReference type="Pfam" id="PF01925">
    <property type="entry name" value="TauE"/>
    <property type="match status" value="1"/>
</dbReference>